<organism evidence="1 2">
    <name type="scientific">Nonomuraea endophytica</name>
    <dbReference type="NCBI Taxonomy" id="714136"/>
    <lineage>
        <taxon>Bacteria</taxon>
        <taxon>Bacillati</taxon>
        <taxon>Actinomycetota</taxon>
        <taxon>Actinomycetes</taxon>
        <taxon>Streptosporangiales</taxon>
        <taxon>Streptosporangiaceae</taxon>
        <taxon>Nonomuraea</taxon>
    </lineage>
</organism>
<evidence type="ECO:0008006" key="3">
    <source>
        <dbReference type="Google" id="ProtNLM"/>
    </source>
</evidence>
<dbReference type="RefSeq" id="WP_184976339.1">
    <property type="nucleotide sequence ID" value="NZ_JACHIN010000032.1"/>
</dbReference>
<reference evidence="1 2" key="1">
    <citation type="submission" date="2020-08" db="EMBL/GenBank/DDBJ databases">
        <title>Genomic Encyclopedia of Type Strains, Phase IV (KMG-IV): sequencing the most valuable type-strain genomes for metagenomic binning, comparative biology and taxonomic classification.</title>
        <authorList>
            <person name="Goeker M."/>
        </authorList>
    </citation>
    <scope>NUCLEOTIDE SEQUENCE [LARGE SCALE GENOMIC DNA]</scope>
    <source>
        <strain evidence="1 2">DSM 45385</strain>
    </source>
</reference>
<dbReference type="AlphaFoldDB" id="A0A7W8AFG2"/>
<accession>A0A7W8AFG2</accession>
<proteinExistence type="predicted"/>
<comment type="caution">
    <text evidence="1">The sequence shown here is derived from an EMBL/GenBank/DDBJ whole genome shotgun (WGS) entry which is preliminary data.</text>
</comment>
<name>A0A7W8AFG2_9ACTN</name>
<protein>
    <recommendedName>
        <fullName evidence="3">WD40 repeat domain-containing protein</fullName>
    </recommendedName>
</protein>
<evidence type="ECO:0000313" key="1">
    <source>
        <dbReference type="EMBL" id="MBB5085153.1"/>
    </source>
</evidence>
<gene>
    <name evidence="1" type="ORF">HNR40_010667</name>
</gene>
<dbReference type="EMBL" id="JACHIN010000032">
    <property type="protein sequence ID" value="MBB5085153.1"/>
    <property type="molecule type" value="Genomic_DNA"/>
</dbReference>
<sequence length="335" mass="35287">MLMIMATACSANGPETAPTLPPVVLAVSSTGVLLYDPNTEVFSGYARDGRRLWTESRTGVEVRCAVQCPDAVFSGARGSYVAPFSRVGGKVENVSVSAADRQRVVSLRSDSDAVIVENSGKGDRLVVSRTDGSIKKHPIASAEDAVWVENPERSVALLLFADPELAGATMLRLTRDAGGWRAADSRWPANGYWGGCMGAQGGPAFLTGGKGAVLSESGPIPLRSDLPQVGECVAGKNGGALISRWMDGRGKPHTSVRGVDALGRQTWSRDLQAEAGVTADPTSATIAVVSHGRLELLDRNGKVSGQRDDVTAARFTETGQLVTVNRKNEVNWSAP</sequence>
<evidence type="ECO:0000313" key="2">
    <source>
        <dbReference type="Proteomes" id="UP000568380"/>
    </source>
</evidence>
<dbReference type="Proteomes" id="UP000568380">
    <property type="component" value="Unassembled WGS sequence"/>
</dbReference>
<keyword evidence="2" id="KW-1185">Reference proteome</keyword>